<accession>B3G1I5</accession>
<protein>
    <submittedName>
        <fullName evidence="2">Uncharacterized protein</fullName>
    </submittedName>
</protein>
<evidence type="ECO:0000256" key="1">
    <source>
        <dbReference type="SAM" id="MobiDB-lite"/>
    </source>
</evidence>
<reference evidence="2" key="1">
    <citation type="journal article" date="2008" name="Genomics">
        <title>Large-insert genome analysis technology detects structural variation in Pseudomonas aeruginosa clinical strains from cystic fibrosis patients.</title>
        <authorList>
            <person name="Hayden H.S."/>
            <person name="Gillett W."/>
            <person name="Saenphimmachak C."/>
            <person name="Lim R."/>
            <person name="Zhou Y."/>
            <person name="Jacobs M.A."/>
            <person name="Chang J."/>
            <person name="Rohmer L."/>
            <person name="D'Argenio D.A."/>
            <person name="Palmieri A."/>
            <person name="Levy R."/>
            <person name="Haugen E."/>
            <person name="Wong G.K."/>
            <person name="Brittnacher M.J."/>
            <person name="Burns J.L."/>
            <person name="Miller S.I."/>
            <person name="Olson M.V."/>
            <person name="Kaul R."/>
        </authorList>
    </citation>
    <scope>NUCLEOTIDE SEQUENCE</scope>
    <source>
        <strain evidence="2">PACS458</strain>
    </source>
</reference>
<feature type="compositionally biased region" description="Basic residues" evidence="1">
    <location>
        <begin position="68"/>
        <end position="80"/>
    </location>
</feature>
<dbReference type="AlphaFoldDB" id="B3G1I5"/>
<feature type="region of interest" description="Disordered" evidence="1">
    <location>
        <begin position="47"/>
        <end position="80"/>
    </location>
</feature>
<dbReference type="EMBL" id="EU595742">
    <property type="protein sequence ID" value="ACD38899.1"/>
    <property type="molecule type" value="Genomic_DNA"/>
</dbReference>
<gene>
    <name evidence="2" type="ORF">PACL_0641</name>
</gene>
<organism evidence="2">
    <name type="scientific">Pseudomonas aeruginosa</name>
    <dbReference type="NCBI Taxonomy" id="287"/>
    <lineage>
        <taxon>Bacteria</taxon>
        <taxon>Pseudomonadati</taxon>
        <taxon>Pseudomonadota</taxon>
        <taxon>Gammaproteobacteria</taxon>
        <taxon>Pseudomonadales</taxon>
        <taxon>Pseudomonadaceae</taxon>
        <taxon>Pseudomonas</taxon>
    </lineage>
</organism>
<name>B3G1I5_PSEAI</name>
<feature type="compositionally biased region" description="Pro residues" evidence="1">
    <location>
        <begin position="55"/>
        <end position="64"/>
    </location>
</feature>
<sequence length="80" mass="8782">MPGTDGVEGVGHLDLAAPYQLVVARDHRPTHCDDRFLDHALGAFIRPSHRRPPARPRVPVPGPAGPRAGRRHGRKRVARC</sequence>
<proteinExistence type="predicted"/>
<evidence type="ECO:0000313" key="2">
    <source>
        <dbReference type="EMBL" id="ACD38899.1"/>
    </source>
</evidence>